<organism evidence="2 3">
    <name type="scientific">Meganyctiphanes norvegica</name>
    <name type="common">Northern krill</name>
    <name type="synonym">Thysanopoda norvegica</name>
    <dbReference type="NCBI Taxonomy" id="48144"/>
    <lineage>
        <taxon>Eukaryota</taxon>
        <taxon>Metazoa</taxon>
        <taxon>Ecdysozoa</taxon>
        <taxon>Arthropoda</taxon>
        <taxon>Crustacea</taxon>
        <taxon>Multicrustacea</taxon>
        <taxon>Malacostraca</taxon>
        <taxon>Eumalacostraca</taxon>
        <taxon>Eucarida</taxon>
        <taxon>Euphausiacea</taxon>
        <taxon>Euphausiidae</taxon>
        <taxon>Meganyctiphanes</taxon>
    </lineage>
</organism>
<name>A0AAV2PKH5_MEGNR</name>
<feature type="non-terminal residue" evidence="2">
    <location>
        <position position="1"/>
    </location>
</feature>
<protein>
    <submittedName>
        <fullName evidence="2">Uncharacterized protein</fullName>
    </submittedName>
</protein>
<keyword evidence="1" id="KW-0732">Signal</keyword>
<proteinExistence type="predicted"/>
<comment type="caution">
    <text evidence="2">The sequence shown here is derived from an EMBL/GenBank/DDBJ whole genome shotgun (WGS) entry which is preliminary data.</text>
</comment>
<evidence type="ECO:0000256" key="1">
    <source>
        <dbReference type="SAM" id="SignalP"/>
    </source>
</evidence>
<sequence length="153" mass="16834">RMKLFTFFVLLGLLAFINGQSEDVAERKGRGILAAYRTQTVLSVTTATTTVPLTCYSTINQAACSRRRHRRVAQINELTYNLNDADNLLGSLDDLERETRDVDSDREGRLALTIWSTTSSTFTFTSTSTDSATTFSVSFYCSIAGASFPAMCG</sequence>
<feature type="chain" id="PRO_5043494946" evidence="1">
    <location>
        <begin position="20"/>
        <end position="153"/>
    </location>
</feature>
<dbReference type="Proteomes" id="UP001497623">
    <property type="component" value="Unassembled WGS sequence"/>
</dbReference>
<dbReference type="EMBL" id="CAXKWB010000433">
    <property type="protein sequence ID" value="CAL4060847.1"/>
    <property type="molecule type" value="Genomic_DNA"/>
</dbReference>
<keyword evidence="3" id="KW-1185">Reference proteome</keyword>
<evidence type="ECO:0000313" key="3">
    <source>
        <dbReference type="Proteomes" id="UP001497623"/>
    </source>
</evidence>
<gene>
    <name evidence="2" type="ORF">MNOR_LOCUS1602</name>
</gene>
<reference evidence="2 3" key="1">
    <citation type="submission" date="2024-05" db="EMBL/GenBank/DDBJ databases">
        <authorList>
            <person name="Wallberg A."/>
        </authorList>
    </citation>
    <scope>NUCLEOTIDE SEQUENCE [LARGE SCALE GENOMIC DNA]</scope>
</reference>
<feature type="non-terminal residue" evidence="2">
    <location>
        <position position="153"/>
    </location>
</feature>
<accession>A0AAV2PKH5</accession>
<evidence type="ECO:0000313" key="2">
    <source>
        <dbReference type="EMBL" id="CAL4060847.1"/>
    </source>
</evidence>
<feature type="signal peptide" evidence="1">
    <location>
        <begin position="1"/>
        <end position="19"/>
    </location>
</feature>
<dbReference type="AlphaFoldDB" id="A0AAV2PKH5"/>